<feature type="transmembrane region" description="Helical" evidence="1">
    <location>
        <begin position="30"/>
        <end position="47"/>
    </location>
</feature>
<comment type="caution">
    <text evidence="2">The sequence shown here is derived from an EMBL/GenBank/DDBJ whole genome shotgun (WGS) entry which is preliminary data.</text>
</comment>
<protein>
    <submittedName>
        <fullName evidence="2">Uncharacterized protein</fullName>
    </submittedName>
</protein>
<evidence type="ECO:0000313" key="2">
    <source>
        <dbReference type="EMBL" id="KKN78490.1"/>
    </source>
</evidence>
<proteinExistence type="predicted"/>
<organism evidence="2">
    <name type="scientific">marine sediment metagenome</name>
    <dbReference type="NCBI Taxonomy" id="412755"/>
    <lineage>
        <taxon>unclassified sequences</taxon>
        <taxon>metagenomes</taxon>
        <taxon>ecological metagenomes</taxon>
    </lineage>
</organism>
<reference evidence="2" key="1">
    <citation type="journal article" date="2015" name="Nature">
        <title>Complex archaea that bridge the gap between prokaryotes and eukaryotes.</title>
        <authorList>
            <person name="Spang A."/>
            <person name="Saw J.H."/>
            <person name="Jorgensen S.L."/>
            <person name="Zaremba-Niedzwiedzka K."/>
            <person name="Martijn J."/>
            <person name="Lind A.E."/>
            <person name="van Eijk R."/>
            <person name="Schleper C."/>
            <person name="Guy L."/>
            <person name="Ettema T.J."/>
        </authorList>
    </citation>
    <scope>NUCLEOTIDE SEQUENCE</scope>
</reference>
<evidence type="ECO:0000256" key="1">
    <source>
        <dbReference type="SAM" id="Phobius"/>
    </source>
</evidence>
<sequence length="49" mass="5441">MKYKITMQVLMLLWGICLMTIPAFEEIGGYILGTIWIVGSIIVGAIPNK</sequence>
<dbReference type="EMBL" id="LAZR01000262">
    <property type="protein sequence ID" value="KKN78490.1"/>
    <property type="molecule type" value="Genomic_DNA"/>
</dbReference>
<feature type="transmembrane region" description="Helical" evidence="1">
    <location>
        <begin position="7"/>
        <end position="24"/>
    </location>
</feature>
<keyword evidence="1" id="KW-0812">Transmembrane</keyword>
<keyword evidence="1" id="KW-0472">Membrane</keyword>
<keyword evidence="1" id="KW-1133">Transmembrane helix</keyword>
<dbReference type="AlphaFoldDB" id="A0A0F9TB72"/>
<name>A0A0F9TB72_9ZZZZ</name>
<accession>A0A0F9TB72</accession>
<gene>
    <name evidence="2" type="ORF">LCGC14_0350220</name>
</gene>